<name>A0ABW3ZCB5_9HYPH</name>
<keyword evidence="2 4" id="KW-0808">Transferase</keyword>
<sequence length="111" mass="11215">MASSLLRERAPAKVNLTLHVLGRRDDGFHELDSLVAFAGCAADLLTLVPGPVLSLATSGPFAQAAGPEEANLTLTAARALAARVEGLVAGRFELVKRVPVAAGLGGGSADA</sequence>
<accession>A0ABW3ZCB5</accession>
<keyword evidence="5" id="KW-1185">Reference proteome</keyword>
<evidence type="ECO:0000256" key="1">
    <source>
        <dbReference type="ARBA" id="ARBA00022741"/>
    </source>
</evidence>
<keyword evidence="3" id="KW-0067">ATP-binding</keyword>
<reference evidence="5" key="1">
    <citation type="journal article" date="2019" name="Int. J. Syst. Evol. Microbiol.">
        <title>The Global Catalogue of Microorganisms (GCM) 10K type strain sequencing project: providing services to taxonomists for standard genome sequencing and annotation.</title>
        <authorList>
            <consortium name="The Broad Institute Genomics Platform"/>
            <consortium name="The Broad Institute Genome Sequencing Center for Infectious Disease"/>
            <person name="Wu L."/>
            <person name="Ma J."/>
        </authorList>
    </citation>
    <scope>NUCLEOTIDE SEQUENCE [LARGE SCALE GENOMIC DNA]</scope>
    <source>
        <strain evidence="5">CCUG 61696</strain>
    </source>
</reference>
<dbReference type="PANTHER" id="PTHR43527:SF2">
    <property type="entry name" value="4-DIPHOSPHOCYTIDYL-2-C-METHYL-D-ERYTHRITOL KINASE, CHLOROPLASTIC"/>
    <property type="match status" value="1"/>
</dbReference>
<evidence type="ECO:0000313" key="5">
    <source>
        <dbReference type="Proteomes" id="UP001597171"/>
    </source>
</evidence>
<evidence type="ECO:0000256" key="3">
    <source>
        <dbReference type="ARBA" id="ARBA00022840"/>
    </source>
</evidence>
<organism evidence="4 5">
    <name type="scientific">Methylopila musalis</name>
    <dbReference type="NCBI Taxonomy" id="1134781"/>
    <lineage>
        <taxon>Bacteria</taxon>
        <taxon>Pseudomonadati</taxon>
        <taxon>Pseudomonadota</taxon>
        <taxon>Alphaproteobacteria</taxon>
        <taxon>Hyphomicrobiales</taxon>
        <taxon>Methylopilaceae</taxon>
        <taxon>Methylopila</taxon>
    </lineage>
</organism>
<dbReference type="InterPro" id="IPR020568">
    <property type="entry name" value="Ribosomal_Su5_D2-typ_SF"/>
</dbReference>
<keyword evidence="1" id="KW-0547">Nucleotide-binding</keyword>
<evidence type="ECO:0000313" key="4">
    <source>
        <dbReference type="EMBL" id="MFD1333868.1"/>
    </source>
</evidence>
<keyword evidence="2 4" id="KW-0418">Kinase</keyword>
<feature type="non-terminal residue" evidence="4">
    <location>
        <position position="111"/>
    </location>
</feature>
<comment type="caution">
    <text evidence="4">The sequence shown here is derived from an EMBL/GenBank/DDBJ whole genome shotgun (WGS) entry which is preliminary data.</text>
</comment>
<dbReference type="GO" id="GO:0016301">
    <property type="term" value="F:kinase activity"/>
    <property type="evidence" value="ECO:0007669"/>
    <property type="project" value="UniProtKB-KW"/>
</dbReference>
<dbReference type="SUPFAM" id="SSF54211">
    <property type="entry name" value="Ribosomal protein S5 domain 2-like"/>
    <property type="match status" value="1"/>
</dbReference>
<protein>
    <submittedName>
        <fullName evidence="4">4-(Cytidine 5'-diphospho)-2-C-methyl-D-erythritol kinase</fullName>
    </submittedName>
</protein>
<dbReference type="EMBL" id="JBHTMX010000384">
    <property type="protein sequence ID" value="MFD1333868.1"/>
    <property type="molecule type" value="Genomic_DNA"/>
</dbReference>
<evidence type="ECO:0000256" key="2">
    <source>
        <dbReference type="ARBA" id="ARBA00022777"/>
    </source>
</evidence>
<dbReference type="Proteomes" id="UP001597171">
    <property type="component" value="Unassembled WGS sequence"/>
</dbReference>
<dbReference type="Gene3D" id="3.30.230.10">
    <property type="match status" value="1"/>
</dbReference>
<dbReference type="InterPro" id="IPR014721">
    <property type="entry name" value="Ribsml_uS5_D2-typ_fold_subgr"/>
</dbReference>
<dbReference type="PANTHER" id="PTHR43527">
    <property type="entry name" value="4-DIPHOSPHOCYTIDYL-2-C-METHYL-D-ERYTHRITOL KINASE, CHLOROPLASTIC"/>
    <property type="match status" value="1"/>
</dbReference>
<proteinExistence type="predicted"/>
<gene>
    <name evidence="4" type="ORF">ACFQ4O_17825</name>
</gene>